<sequence length="660" mass="71451">MKKLFLLVTITFLVMSCSSDDNDLGNDQNQDQDQNAGGDDDDPIAVENAVRLVTDATFGSVLTNSEGFTLYFFAPDSKGDSNCLDGCATTWPAFNTTELTLDSGLNAADFGTITRTDGGEQTTYKGWPLYTFSNDASPGDINGDGAGGTWFVAKPDYSVMFTRSQLIGRDSNGVETNLNSSFEPGDEETFYITDDEGNTLYHFSNDENGTNNFTAADFSNNEVWPIFHTELLNVPSILNLGGFGVIDVFGQPQLTYKGWPLYKFGGDENRGDNFGVGFPVAGVWPILNLDTENAPEPVVVENNVRLVTDATFGSVLTNSEGFTLYFFAPDSKGDSNCLDGCATTWPAFNTTELTLDSGLNAADFGTITRTDGGEQTTYKGWPLYTFSNDASPGDINGDGAGGTWFVAKPDYSVMFTRSQLIGRDSNGVETNLNSSFEPGDEETFYITDDEGNTLYHFSNDENGTNNFTAADFSNNEVWPIFHTELLNVPSILNLGGFGVIDVFGQPQLTYKGWPLYKFGGDENRGDNFGVGFPVAGVWPILNLDTENAPEPQSSTTVYEVGNQGASAYIFSGEGLTNAVNPDFTLKRGETYEFNVNTLGHPFIIKSVQSTGTGNAFNEGVTNNGISIGTITFTVPIDAPDTLFYNCEFHGSMTGVFTIID</sequence>
<dbReference type="Gene3D" id="2.60.40.420">
    <property type="entry name" value="Cupredoxins - blue copper proteins"/>
    <property type="match status" value="1"/>
</dbReference>
<feature type="signal peptide" evidence="2">
    <location>
        <begin position="1"/>
        <end position="21"/>
    </location>
</feature>
<dbReference type="PANTHER" id="PTHR39335">
    <property type="entry name" value="BLL4220 PROTEIN"/>
    <property type="match status" value="1"/>
</dbReference>
<dbReference type="Pfam" id="PF03640">
    <property type="entry name" value="Lipoprotein_15"/>
    <property type="match status" value="6"/>
</dbReference>
<dbReference type="SUPFAM" id="SSF49503">
    <property type="entry name" value="Cupredoxins"/>
    <property type="match status" value="1"/>
</dbReference>
<evidence type="ECO:0000256" key="1">
    <source>
        <dbReference type="SAM" id="MobiDB-lite"/>
    </source>
</evidence>
<dbReference type="PROSITE" id="PS51257">
    <property type="entry name" value="PROKAR_LIPOPROTEIN"/>
    <property type="match status" value="1"/>
</dbReference>
<evidence type="ECO:0000313" key="4">
    <source>
        <dbReference type="Proteomes" id="UP001255246"/>
    </source>
</evidence>
<evidence type="ECO:0008006" key="5">
    <source>
        <dbReference type="Google" id="ProtNLM"/>
    </source>
</evidence>
<organism evidence="3 4">
    <name type="scientific">Croceitalea rosinachiae</name>
    <dbReference type="NCBI Taxonomy" id="3075596"/>
    <lineage>
        <taxon>Bacteria</taxon>
        <taxon>Pseudomonadati</taxon>
        <taxon>Bacteroidota</taxon>
        <taxon>Flavobacteriia</taxon>
        <taxon>Flavobacteriales</taxon>
        <taxon>Flavobacteriaceae</taxon>
        <taxon>Croceitalea</taxon>
    </lineage>
</organism>
<keyword evidence="4" id="KW-1185">Reference proteome</keyword>
<comment type="caution">
    <text evidence="3">The sequence shown here is derived from an EMBL/GenBank/DDBJ whole genome shotgun (WGS) entry which is preliminary data.</text>
</comment>
<name>A0ABU3AFW7_9FLAO</name>
<reference evidence="3 4" key="1">
    <citation type="submission" date="2023-09" db="EMBL/GenBank/DDBJ databases">
        <authorList>
            <person name="Rey-Velasco X."/>
        </authorList>
    </citation>
    <scope>NUCLEOTIDE SEQUENCE [LARGE SCALE GENOMIC DNA]</scope>
    <source>
        <strain evidence="3 4">F388</strain>
    </source>
</reference>
<dbReference type="RefSeq" id="WP_311351819.1">
    <property type="nucleotide sequence ID" value="NZ_JAVRHR010000002.1"/>
</dbReference>
<feature type="compositionally biased region" description="Low complexity" evidence="1">
    <location>
        <begin position="25"/>
        <end position="37"/>
    </location>
</feature>
<dbReference type="Proteomes" id="UP001255246">
    <property type="component" value="Unassembled WGS sequence"/>
</dbReference>
<accession>A0ABU3AFW7</accession>
<dbReference type="InterPro" id="IPR008972">
    <property type="entry name" value="Cupredoxin"/>
</dbReference>
<feature type="chain" id="PRO_5047336869" description="Secreted repeat protein with Y-X4-D motif" evidence="2">
    <location>
        <begin position="22"/>
        <end position="660"/>
    </location>
</feature>
<evidence type="ECO:0000313" key="3">
    <source>
        <dbReference type="EMBL" id="MDT0607771.1"/>
    </source>
</evidence>
<feature type="region of interest" description="Disordered" evidence="1">
    <location>
        <begin position="23"/>
        <end position="43"/>
    </location>
</feature>
<dbReference type="InterPro" id="IPR005297">
    <property type="entry name" value="Lipoprotein_repeat"/>
</dbReference>
<keyword evidence="2" id="KW-0732">Signal</keyword>
<dbReference type="EMBL" id="JAVRHR010000002">
    <property type="protein sequence ID" value="MDT0607771.1"/>
    <property type="molecule type" value="Genomic_DNA"/>
</dbReference>
<proteinExistence type="predicted"/>
<gene>
    <name evidence="3" type="ORF">RM706_12040</name>
</gene>
<evidence type="ECO:0000256" key="2">
    <source>
        <dbReference type="SAM" id="SignalP"/>
    </source>
</evidence>
<protein>
    <recommendedName>
        <fullName evidence="5">Secreted repeat protein with Y-X4-D motif</fullName>
    </recommendedName>
</protein>
<dbReference type="PANTHER" id="PTHR39335:SF1">
    <property type="entry name" value="BLL4220 PROTEIN"/>
    <property type="match status" value="1"/>
</dbReference>